<accession>A0A2I0WB93</accession>
<protein>
    <submittedName>
        <fullName evidence="1">Ribonuclease H protein</fullName>
    </submittedName>
</protein>
<evidence type="ECO:0000313" key="1">
    <source>
        <dbReference type="EMBL" id="PKU72928.1"/>
    </source>
</evidence>
<proteinExistence type="predicted"/>
<name>A0A2I0WB93_9ASPA</name>
<evidence type="ECO:0000313" key="2">
    <source>
        <dbReference type="Proteomes" id="UP000233837"/>
    </source>
</evidence>
<reference evidence="1 2" key="1">
    <citation type="journal article" date="2016" name="Sci. Rep.">
        <title>The Dendrobium catenatum Lindl. genome sequence provides insights into polysaccharide synthase, floral development and adaptive evolution.</title>
        <authorList>
            <person name="Zhang G.Q."/>
            <person name="Xu Q."/>
            <person name="Bian C."/>
            <person name="Tsai W.C."/>
            <person name="Yeh C.M."/>
            <person name="Liu K.W."/>
            <person name="Yoshida K."/>
            <person name="Zhang L.S."/>
            <person name="Chang S.B."/>
            <person name="Chen F."/>
            <person name="Shi Y."/>
            <person name="Su Y.Y."/>
            <person name="Zhang Y.Q."/>
            <person name="Chen L.J."/>
            <person name="Yin Y."/>
            <person name="Lin M."/>
            <person name="Huang H."/>
            <person name="Deng H."/>
            <person name="Wang Z.W."/>
            <person name="Zhu S.L."/>
            <person name="Zhao X."/>
            <person name="Deng C."/>
            <person name="Niu S.C."/>
            <person name="Huang J."/>
            <person name="Wang M."/>
            <person name="Liu G.H."/>
            <person name="Yang H.J."/>
            <person name="Xiao X.J."/>
            <person name="Hsiao Y.Y."/>
            <person name="Wu W.L."/>
            <person name="Chen Y.Y."/>
            <person name="Mitsuda N."/>
            <person name="Ohme-Takagi M."/>
            <person name="Luo Y.B."/>
            <person name="Van de Peer Y."/>
            <person name="Liu Z.J."/>
        </authorList>
    </citation>
    <scope>NUCLEOTIDE SEQUENCE [LARGE SCALE GENOMIC DNA]</scope>
    <source>
        <tissue evidence="1">The whole plant</tissue>
    </source>
</reference>
<dbReference type="EMBL" id="KZ502795">
    <property type="protein sequence ID" value="PKU72928.1"/>
    <property type="molecule type" value="Genomic_DNA"/>
</dbReference>
<dbReference type="AlphaFoldDB" id="A0A2I0WB93"/>
<keyword evidence="2" id="KW-1185">Reference proteome</keyword>
<sequence length="97" mass="10945">MSMLDVWGGKLISLAGRISLVKSVLLSYPTFHSTNSMVPKVLYKIDKLCIEFLWRKCDGNAGLHYVSWDLMCKPRDWGGLSINSLSNKEGHFRAKLA</sequence>
<gene>
    <name evidence="1" type="ORF">MA16_Dca007491</name>
</gene>
<organism evidence="1 2">
    <name type="scientific">Dendrobium catenatum</name>
    <dbReference type="NCBI Taxonomy" id="906689"/>
    <lineage>
        <taxon>Eukaryota</taxon>
        <taxon>Viridiplantae</taxon>
        <taxon>Streptophyta</taxon>
        <taxon>Embryophyta</taxon>
        <taxon>Tracheophyta</taxon>
        <taxon>Spermatophyta</taxon>
        <taxon>Magnoliopsida</taxon>
        <taxon>Liliopsida</taxon>
        <taxon>Asparagales</taxon>
        <taxon>Orchidaceae</taxon>
        <taxon>Epidendroideae</taxon>
        <taxon>Malaxideae</taxon>
        <taxon>Dendrobiinae</taxon>
        <taxon>Dendrobium</taxon>
    </lineage>
</organism>
<dbReference type="PANTHER" id="PTHR33116:SF78">
    <property type="entry name" value="OS12G0587133 PROTEIN"/>
    <property type="match status" value="1"/>
</dbReference>
<dbReference type="PANTHER" id="PTHR33116">
    <property type="entry name" value="REVERSE TRANSCRIPTASE ZINC-BINDING DOMAIN-CONTAINING PROTEIN-RELATED-RELATED"/>
    <property type="match status" value="1"/>
</dbReference>
<dbReference type="Proteomes" id="UP000233837">
    <property type="component" value="Unassembled WGS sequence"/>
</dbReference>
<reference evidence="1 2" key="2">
    <citation type="journal article" date="2017" name="Nature">
        <title>The Apostasia genome and the evolution of orchids.</title>
        <authorList>
            <person name="Zhang G.Q."/>
            <person name="Liu K.W."/>
            <person name="Li Z."/>
            <person name="Lohaus R."/>
            <person name="Hsiao Y.Y."/>
            <person name="Niu S.C."/>
            <person name="Wang J.Y."/>
            <person name="Lin Y.C."/>
            <person name="Xu Q."/>
            <person name="Chen L.J."/>
            <person name="Yoshida K."/>
            <person name="Fujiwara S."/>
            <person name="Wang Z.W."/>
            <person name="Zhang Y.Q."/>
            <person name="Mitsuda N."/>
            <person name="Wang M."/>
            <person name="Liu G.H."/>
            <person name="Pecoraro L."/>
            <person name="Huang H.X."/>
            <person name="Xiao X.J."/>
            <person name="Lin M."/>
            <person name="Wu X.Y."/>
            <person name="Wu W.L."/>
            <person name="Chen Y.Y."/>
            <person name="Chang S.B."/>
            <person name="Sakamoto S."/>
            <person name="Ohme-Takagi M."/>
            <person name="Yagi M."/>
            <person name="Zeng S.J."/>
            <person name="Shen C.Y."/>
            <person name="Yeh C.M."/>
            <person name="Luo Y.B."/>
            <person name="Tsai W.C."/>
            <person name="Van de Peer Y."/>
            <person name="Liu Z.J."/>
        </authorList>
    </citation>
    <scope>NUCLEOTIDE SEQUENCE [LARGE SCALE GENOMIC DNA]</scope>
    <source>
        <tissue evidence="1">The whole plant</tissue>
    </source>
</reference>